<dbReference type="eggNOG" id="COG1164">
    <property type="taxonomic scope" value="Bacteria"/>
</dbReference>
<organism evidence="1 2">
    <name type="scientific">Hirschia baltica (strain ATCC 49814 / DSM 5838 / IFAM 1418)</name>
    <dbReference type="NCBI Taxonomy" id="582402"/>
    <lineage>
        <taxon>Bacteria</taxon>
        <taxon>Pseudomonadati</taxon>
        <taxon>Pseudomonadota</taxon>
        <taxon>Alphaproteobacteria</taxon>
        <taxon>Hyphomonadales</taxon>
        <taxon>Hyphomonadaceae</taxon>
        <taxon>Hirschia</taxon>
    </lineage>
</organism>
<dbReference type="AlphaFoldDB" id="C6XRK9"/>
<evidence type="ECO:0000313" key="1">
    <source>
        <dbReference type="EMBL" id="ACT60619.1"/>
    </source>
</evidence>
<dbReference type="Proteomes" id="UP000002745">
    <property type="component" value="Chromosome"/>
</dbReference>
<evidence type="ECO:0000313" key="2">
    <source>
        <dbReference type="Proteomes" id="UP000002745"/>
    </source>
</evidence>
<keyword evidence="2" id="KW-1185">Reference proteome</keyword>
<dbReference type="Gene3D" id="1.10.1370.30">
    <property type="match status" value="1"/>
</dbReference>
<dbReference type="KEGG" id="hba:Hbal_2950"/>
<proteinExistence type="predicted"/>
<sequence length="568" mass="63654">MAPDWLKMNRDKLGGWGNSLYHSPADKKLLKDKKRLQAMVKVMVSDRLADKPHLYSEMEQANALMRKIRLFLHMYLSLTTDLRSDMEVEALSILNDLNTERTQLQALSIWSVSNSTDAPAKWKSSQRRQGVSVMPWRAAVSYSEQAQFAFDHHWVSQYRYDKSIHDMARRYGGLAQLGAGLRNRDREIRIAAADQMGEWLKEVGSKGEDLFRAHARLAKKKRFNFAAIDASEKTLEIARRVALERAPQLTEKYLKSKAVQSKASGELIFWHDRYAGIDDSRETKAWRDTKQDVLRNLSSLGEEVNKAARRLVESNNLIQPRGRGGGFTTPVLYGRKGKVEAGPFVYAPFDGSAESERTLAHELGHAVHAYLSAPSGAMQSDAGWAVAETIALLFEHVNLSDDNNGISDQDFAMLVHQPAIAMFERELGIATQDMSADAVWIHALRAHYGPDISLKGYAPFWRRHSSSLSAPGYPMAYLLGWALAGYAAKRIESASDKMQRPMLRILKAGGNIGYDEAASLLGIRNISELIHGAFDRALDRLGSQSAYALPSIETDPDFNMEKLESRGR</sequence>
<reference evidence="2" key="1">
    <citation type="journal article" date="2011" name="J. Bacteriol.">
        <title>Genome sequences of eight morphologically diverse alphaproteobacteria.</title>
        <authorList>
            <consortium name="US DOE Joint Genome Institute"/>
            <person name="Brown P.J."/>
            <person name="Kysela D.T."/>
            <person name="Buechlein A."/>
            <person name="Hemmerich C."/>
            <person name="Brun Y.V."/>
        </authorList>
    </citation>
    <scope>NUCLEOTIDE SEQUENCE [LARGE SCALE GENOMIC DNA]</scope>
    <source>
        <strain evidence="2">ATCC 49814 / DSM 5838 / IFAM 1418</strain>
    </source>
</reference>
<dbReference type="SUPFAM" id="SSF55486">
    <property type="entry name" value="Metalloproteases ('zincins'), catalytic domain"/>
    <property type="match status" value="1"/>
</dbReference>
<dbReference type="HOGENOM" id="CLU_479640_0_0_5"/>
<dbReference type="STRING" id="582402.Hbal_2950"/>
<name>C6XRK9_HIRBI</name>
<accession>C6XRK9</accession>
<gene>
    <name evidence="1" type="ordered locus">Hbal_2950</name>
</gene>
<dbReference type="EMBL" id="CP001678">
    <property type="protein sequence ID" value="ACT60619.1"/>
    <property type="molecule type" value="Genomic_DNA"/>
</dbReference>
<protein>
    <submittedName>
        <fullName evidence="1">Peptidase M3A and M3B thimet/oligopeptidase F</fullName>
    </submittedName>
</protein>
<dbReference type="RefSeq" id="WP_015828769.1">
    <property type="nucleotide sequence ID" value="NC_012982.1"/>
</dbReference>